<dbReference type="InterPro" id="IPR043502">
    <property type="entry name" value="DNA/RNA_pol_sf"/>
</dbReference>
<comment type="caution">
    <text evidence="2">The sequence shown here is derived from an EMBL/GenBank/DDBJ whole genome shotgun (WGS) entry which is preliminary data.</text>
</comment>
<dbReference type="AlphaFoldDB" id="A0AAV0XZ45"/>
<evidence type="ECO:0000313" key="2">
    <source>
        <dbReference type="EMBL" id="CAI6373830.1"/>
    </source>
</evidence>
<dbReference type="Proteomes" id="UP001160148">
    <property type="component" value="Unassembled WGS sequence"/>
</dbReference>
<evidence type="ECO:0000313" key="3">
    <source>
        <dbReference type="Proteomes" id="UP001160148"/>
    </source>
</evidence>
<feature type="domain" description="Reverse transcriptase" evidence="1">
    <location>
        <begin position="320"/>
        <end position="596"/>
    </location>
</feature>
<dbReference type="PANTHER" id="PTHR19446">
    <property type="entry name" value="REVERSE TRANSCRIPTASES"/>
    <property type="match status" value="1"/>
</dbReference>
<sequence length="864" mass="97095">MEDKRGVILADMMSALDLHACNSGDSPTFVRGQSESHIDVTLVSNTIRGRVADWKVLDSESLSLHKYISFTLKSTLPRRLEIDRKPSGWSTRSLKPELLTASLALTHLPPHDQLQSAELEASTLVTWITQSADKCLKKTRTFTGKQPVHWWSREIGLIRGECNKARRIHQRTRKRLGEDGSRASLERWKELRRSLATAIKSAKERCWSDLIAKVDSDVWGKPYKIIMRKLRRPRPIPGIELPGRLGAIVNGLFPATPPRGNVRIPPTSTGQDLFCSAADVASAAGSLPNNRAPGPDGISNEMIKVAVNASPETFAHAYNRCFVEGCFPTIWKIGSLVLIPKPGKPLDNPAAYRPICLLDGCGKLLEKLVVAKLREHLVGENEISDNQYGFRRGRSTIDALERLKSHVRAATSGHYIHHKLVGMLTLDVRNAFNSAPWEAIVEAARSRSLPPGLLRILEDYLSNRAVLASTPSYRTSFAHNMSCGVPQGSVLGPDLWNLLYDGLLRTRMPEGVELLAFADDVAVLATHKVHFVLEEKLEEAYRSIERWMTEHGLQLAAEKTEAIVFTNKRVRNEISVRCGGFTIESKPSIKYLGVQVDKKLKFTKHAELAADRAAEAAKHLGYLMPNMGGPREKSRRLLTSVTTSRILYAAPFWSDTMSVKGWKKLAAIHRRSQLRVACCYRTVSYEAAAAISGIPPIILLAKERSEIYRGRDKAEARRDLIAKWQVEWDNGANGNGRWTHRLIGGLDKWLSRNYGQVTYHLTQVLSGHGCFGSYLHRFHLLDSDACAQCGYSPDDPEHAIFQCDAWENWRVQTCGELEVEELRADNLIQLMTSTPERWKLIVRLVSRIMVTREIDERRRQHQPR</sequence>
<dbReference type="Gene3D" id="3.60.10.10">
    <property type="entry name" value="Endonuclease/exonuclease/phosphatase"/>
    <property type="match status" value="1"/>
</dbReference>
<dbReference type="InterPro" id="IPR000477">
    <property type="entry name" value="RT_dom"/>
</dbReference>
<evidence type="ECO:0000259" key="1">
    <source>
        <dbReference type="PROSITE" id="PS50878"/>
    </source>
</evidence>
<dbReference type="SUPFAM" id="SSF56219">
    <property type="entry name" value="DNase I-like"/>
    <property type="match status" value="1"/>
</dbReference>
<organism evidence="2 3">
    <name type="scientific">Macrosiphum euphorbiae</name>
    <name type="common">potato aphid</name>
    <dbReference type="NCBI Taxonomy" id="13131"/>
    <lineage>
        <taxon>Eukaryota</taxon>
        <taxon>Metazoa</taxon>
        <taxon>Ecdysozoa</taxon>
        <taxon>Arthropoda</taxon>
        <taxon>Hexapoda</taxon>
        <taxon>Insecta</taxon>
        <taxon>Pterygota</taxon>
        <taxon>Neoptera</taxon>
        <taxon>Paraneoptera</taxon>
        <taxon>Hemiptera</taxon>
        <taxon>Sternorrhyncha</taxon>
        <taxon>Aphidomorpha</taxon>
        <taxon>Aphidoidea</taxon>
        <taxon>Aphididae</taxon>
        <taxon>Macrosiphini</taxon>
        <taxon>Macrosiphum</taxon>
    </lineage>
</organism>
<gene>
    <name evidence="2" type="ORF">MEUPH1_LOCUS27530</name>
</gene>
<dbReference type="InterPro" id="IPR036691">
    <property type="entry name" value="Endo/exonu/phosph_ase_sf"/>
</dbReference>
<proteinExistence type="predicted"/>
<dbReference type="SUPFAM" id="SSF56672">
    <property type="entry name" value="DNA/RNA polymerases"/>
    <property type="match status" value="1"/>
</dbReference>
<reference evidence="2 3" key="1">
    <citation type="submission" date="2023-01" db="EMBL/GenBank/DDBJ databases">
        <authorList>
            <person name="Whitehead M."/>
        </authorList>
    </citation>
    <scope>NUCLEOTIDE SEQUENCE [LARGE SCALE GENOMIC DNA]</scope>
</reference>
<accession>A0AAV0XZ45</accession>
<keyword evidence="3" id="KW-1185">Reference proteome</keyword>
<dbReference type="Pfam" id="PF00078">
    <property type="entry name" value="RVT_1"/>
    <property type="match status" value="1"/>
</dbReference>
<dbReference type="PROSITE" id="PS50878">
    <property type="entry name" value="RT_POL"/>
    <property type="match status" value="1"/>
</dbReference>
<dbReference type="GO" id="GO:0003824">
    <property type="term" value="F:catalytic activity"/>
    <property type="evidence" value="ECO:0007669"/>
    <property type="project" value="InterPro"/>
</dbReference>
<dbReference type="Pfam" id="PF14529">
    <property type="entry name" value="Exo_endo_phos_2"/>
    <property type="match status" value="1"/>
</dbReference>
<dbReference type="GO" id="GO:0071897">
    <property type="term" value="P:DNA biosynthetic process"/>
    <property type="evidence" value="ECO:0007669"/>
    <property type="project" value="UniProtKB-ARBA"/>
</dbReference>
<name>A0AAV0XZ45_9HEMI</name>
<dbReference type="CDD" id="cd01650">
    <property type="entry name" value="RT_nLTR_like"/>
    <property type="match status" value="1"/>
</dbReference>
<dbReference type="InterPro" id="IPR005135">
    <property type="entry name" value="Endo/exonuclease/phosphatase"/>
</dbReference>
<protein>
    <recommendedName>
        <fullName evidence="1">Reverse transcriptase domain-containing protein</fullName>
    </recommendedName>
</protein>
<dbReference type="EMBL" id="CARXXK010001128">
    <property type="protein sequence ID" value="CAI6373830.1"/>
    <property type="molecule type" value="Genomic_DNA"/>
</dbReference>